<name>A0A6C2YHX0_9BACT</name>
<evidence type="ECO:0000313" key="2">
    <source>
        <dbReference type="Proteomes" id="UP000464378"/>
    </source>
</evidence>
<dbReference type="AlphaFoldDB" id="A0A6C2YHX0"/>
<evidence type="ECO:0000313" key="1">
    <source>
        <dbReference type="EMBL" id="VIP00861.1"/>
    </source>
</evidence>
<sequence>MAQTVREKFRREIEQLLAEVPQEQWDDPDVRGVLYEFVPWHRSSSVTIMTREDDPLDIGGWKYYYSADSDGSLIQAEFDAWHNETGNKRLVFHHLLIEAAEALLSIDFTPFINPALPTPVLNLRFWNAIDDDFCLNKTFLLQVYDPDRSFRFNYCEYVMARRLETPPAP</sequence>
<keyword evidence="2" id="KW-1185">Reference proteome</keyword>
<gene>
    <name evidence="1" type="ORF">GMBLW1_30990</name>
</gene>
<proteinExistence type="predicted"/>
<dbReference type="Proteomes" id="UP000464378">
    <property type="component" value="Chromosome"/>
</dbReference>
<reference evidence="1" key="1">
    <citation type="submission" date="2019-04" db="EMBL/GenBank/DDBJ databases">
        <authorList>
            <consortium name="Science for Life Laboratories"/>
        </authorList>
    </citation>
    <scope>NUCLEOTIDE SEQUENCE</scope>
    <source>
        <strain evidence="1">MBLW1</strain>
    </source>
</reference>
<dbReference type="KEGG" id="tim:GMBLW1_30990"/>
<dbReference type="EMBL" id="LR593887">
    <property type="protein sequence ID" value="VTR97140.1"/>
    <property type="molecule type" value="Genomic_DNA"/>
</dbReference>
<dbReference type="RefSeq" id="WP_162656026.1">
    <property type="nucleotide sequence ID" value="NZ_LR593887.1"/>
</dbReference>
<dbReference type="InParanoid" id="A0A6C2YHX0"/>
<dbReference type="EMBL" id="LR586016">
    <property type="protein sequence ID" value="VIP00861.1"/>
    <property type="molecule type" value="Genomic_DNA"/>
</dbReference>
<organism evidence="1">
    <name type="scientific">Tuwongella immobilis</name>
    <dbReference type="NCBI Taxonomy" id="692036"/>
    <lineage>
        <taxon>Bacteria</taxon>
        <taxon>Pseudomonadati</taxon>
        <taxon>Planctomycetota</taxon>
        <taxon>Planctomycetia</taxon>
        <taxon>Gemmatales</taxon>
        <taxon>Gemmataceae</taxon>
        <taxon>Tuwongella</taxon>
    </lineage>
</organism>
<accession>A0A6C2YHX0</accession>
<protein>
    <submittedName>
        <fullName evidence="1">Uncharacterized protein</fullName>
    </submittedName>
</protein>